<feature type="active site" description="Proton donor; for dehydratase activity" evidence="8">
    <location>
        <position position="3372"/>
    </location>
</feature>
<keyword evidence="3" id="KW-0808">Transferase</keyword>
<keyword evidence="2" id="KW-0597">Phosphoprotein</keyword>
<dbReference type="GO" id="GO:0031177">
    <property type="term" value="F:phosphopantetheine binding"/>
    <property type="evidence" value="ECO:0007669"/>
    <property type="project" value="InterPro"/>
</dbReference>
<dbReference type="PROSITE" id="PS00606">
    <property type="entry name" value="KS3_1"/>
    <property type="match status" value="2"/>
</dbReference>
<dbReference type="CDD" id="cd08955">
    <property type="entry name" value="KR_2_FAS_SDR_x"/>
    <property type="match status" value="2"/>
</dbReference>
<feature type="domain" description="PKS/mFAS DH" evidence="12">
    <location>
        <begin position="3172"/>
        <end position="3458"/>
    </location>
</feature>
<dbReference type="SMART" id="SM01294">
    <property type="entry name" value="PKS_PP_betabranch"/>
    <property type="match status" value="2"/>
</dbReference>
<dbReference type="InterPro" id="IPR020841">
    <property type="entry name" value="PKS_Beta-ketoAc_synthase_dom"/>
</dbReference>
<dbReference type="InterPro" id="IPR013968">
    <property type="entry name" value="PKS_KR"/>
</dbReference>
<evidence type="ECO:0000256" key="6">
    <source>
        <dbReference type="ARBA" id="ARBA00023315"/>
    </source>
</evidence>
<dbReference type="InterPro" id="IPR036291">
    <property type="entry name" value="NAD(P)-bd_dom_sf"/>
</dbReference>
<comment type="function">
    <text evidence="7">Involved in production of the polyketide antibiotic thailandamide.</text>
</comment>
<dbReference type="PROSITE" id="PS52004">
    <property type="entry name" value="KS3_2"/>
    <property type="match status" value="2"/>
</dbReference>
<dbReference type="Gene3D" id="3.10.129.110">
    <property type="entry name" value="Polyketide synthase dehydratase"/>
    <property type="match status" value="2"/>
</dbReference>
<dbReference type="PROSITE" id="PS01162">
    <property type="entry name" value="QOR_ZETA_CRYSTAL"/>
    <property type="match status" value="1"/>
</dbReference>
<dbReference type="InterPro" id="IPR042104">
    <property type="entry name" value="PKS_dehydratase_sf"/>
</dbReference>
<dbReference type="SMART" id="SM00822">
    <property type="entry name" value="PKS_KR"/>
    <property type="match status" value="2"/>
</dbReference>
<dbReference type="SUPFAM" id="SSF55048">
    <property type="entry name" value="Probable ACP-binding domain of malonyl-CoA ACP transacylase"/>
    <property type="match status" value="3"/>
</dbReference>
<evidence type="ECO:0000256" key="4">
    <source>
        <dbReference type="ARBA" id="ARBA00022857"/>
    </source>
</evidence>
<dbReference type="Pfam" id="PF22621">
    <property type="entry name" value="CurL-like_PKS_C"/>
    <property type="match status" value="1"/>
</dbReference>
<dbReference type="SMART" id="SM00829">
    <property type="entry name" value="PKS_ER"/>
    <property type="match status" value="1"/>
</dbReference>
<dbReference type="PROSITE" id="PS50075">
    <property type="entry name" value="CARRIER"/>
    <property type="match status" value="3"/>
</dbReference>
<feature type="domain" description="Carrier" evidence="10">
    <location>
        <begin position="50"/>
        <end position="127"/>
    </location>
</feature>
<dbReference type="GO" id="GO:0004312">
    <property type="term" value="F:fatty acid synthase activity"/>
    <property type="evidence" value="ECO:0007669"/>
    <property type="project" value="TreeGrafter"/>
</dbReference>
<dbReference type="GO" id="GO:0006633">
    <property type="term" value="P:fatty acid biosynthetic process"/>
    <property type="evidence" value="ECO:0007669"/>
    <property type="project" value="InterPro"/>
</dbReference>
<dbReference type="SMART" id="SM00827">
    <property type="entry name" value="PKS_AT"/>
    <property type="match status" value="3"/>
</dbReference>
<feature type="domain" description="Ketosynthase family 3 (KS3)" evidence="11">
    <location>
        <begin position="2280"/>
        <end position="2698"/>
    </location>
</feature>
<dbReference type="Pfam" id="PF14765">
    <property type="entry name" value="PS-DH"/>
    <property type="match status" value="2"/>
</dbReference>
<dbReference type="InterPro" id="IPR006162">
    <property type="entry name" value="Ppantetheine_attach_site"/>
</dbReference>
<dbReference type="Gene3D" id="3.30.70.3290">
    <property type="match status" value="2"/>
</dbReference>
<evidence type="ECO:0000256" key="7">
    <source>
        <dbReference type="ARBA" id="ARBA00054155"/>
    </source>
</evidence>
<dbReference type="InterPro" id="IPR014043">
    <property type="entry name" value="Acyl_transferase_dom"/>
</dbReference>
<dbReference type="SUPFAM" id="SSF47336">
    <property type="entry name" value="ACP-like"/>
    <property type="match status" value="3"/>
</dbReference>
<dbReference type="PANTHER" id="PTHR43775:SF37">
    <property type="entry name" value="SI:DKEY-61P9.11"/>
    <property type="match status" value="1"/>
</dbReference>
<sequence length="4432" mass="475382">MTCMTSRLSENRAAAQAETTGASRPEPMFLVARRGHFVQHARSIFAGLKMTRHEIEAWLSGRVEAARGLPPGTVDVRETFIHYGLDSLSTTRMLQELSAALGRPLAPTLAWEHPTIEALVRYLFEGEQAASASPERISRGDDEPIAIVGMACRFPGAPDVAAFWSLLCEGRHAVTEAPRERWAQSEGAPPATRLGAFLQAIDGFDPLFFGISPREARSIDPQQRLVLELCWEALEDAGLRPEVLRGTRTSVFAAAIWADYAILHDRLGVEHFDQYTVTGWHHSIIANRVSYLFGLNGPSFTLDAACSSGLVTVHLACESLRRGESTLALCPAVNLNVLRDSAIGVARFGALSEDGRCRTFDAGANGYVRGEGGGVVVLKRLTDAIRDANPVYAVIRGSAVNNDGASNGMTAPNPAAQRALLQEAYRAAGVDPRDVQYIEAHGTGTPLGDPIEAKALGAILGAGRDPSRPLLVGSAKTNIGHLEGAAGVVGLIKATLALQNRRIPPSLHFSTPNPLIPFDELGLEVPTSLRPFPTPERRLLAGVSSFGLGGTNAHAVIEEWPQPLDAQPAVEAEAAQVDASKGVVFVFPGQGSQWHGMARWLLQAEPVFRATLDRCDVFVKRFAGFSLIDELLTRREDSRLDCIDVSLPAIIAFDIGVAALWRSLGVEPAAVVGHSTGEIAAAHVAGALDLEDAMRIICAYGRLIARFSGQGAMALVELGWDAAARALEGVDGRVFTAIEDSAETTVLAGEPAALDAALKKLEAAGVVCRRVSMNVAPHCPLVDGVRDELGEALRGVRPRSSKIPLISEVTGAETRGESLDPAHWVRNFGDPARFSRAIDALIDEGHRVFVDVGPHPITKLSVTKNLRRVGAAGLVLPSVIRGEERKTLADTLAVLRPLVGGAKAAPAPQAHLLPLSAKSHAALRSLAEGYRARLATQTEDPSDLRSIAYTASVHRSHHPHRLAVVGASKGEIASALEAFGRGEPSASIAQGVVAASTPKVVFVFPGQGSQWLGMGRQLFAREPTFREAIAACDAAIQKEAGFSVCAELDAEEPSSRLAEIDVVQPVLFAIEVGLAALWRSWGVQPSAVVGHSMGEVAAAYVAGALSLEDAASVICRRSRLLRRVSGRGAMALVDLPKAEAERALAGYEDRLSVATSNGPRSTVIAGDPAALDEVLAALAAKEIFCRRVKVDVASHSPQMDSLLPDLARALAGLSPAKSAVPMCSTVTGEWISGGELSAQYWSNNLRKPVLFAQVTQRIAAEGFTVFLELSPHAILLPSIEENIRETGAEGAALGSLRRQADERASLLESLGKLYVLGHPLSFEHLHPEGGRLAKLPAYPWQRERHWLEAAAPYVSASRRIRAGNVEHPLLGSRFVSSKHADEHLWEQTQSVRSTPWLRDHVVQGEIVFPGAGFVEMALAAGTKLLGDSALVLSGISFERMLSLDEGGERVSQVVLTNEGEGAFALEIASQGEDGQTWTTHARGHVSLADAGGPAARAVEKPAALKGRLEEMAAADHYEKMRARELAYGPAFQGLTGLWAGGGTALGQVHLPATVDDAGYMLAPPLLDACFQIAMTLVSLEAPTATMAPVGLDRLVARPGLRRGAWVVAERCEPREGEAEVQAFDLRIVDDEGRVFCEVERLQLRQLPSLAGAKDPLDGCVHEVVWRRVEPLKEVKWPSGGAWLIVMDRGGAGAALRAQLTTQGQRCVCVYAGASYERLEPDHYRIDLRRPEDYRQVLDEAFGQEGRCVGAAHLLALDAAPLERAAGESLVEGTVSATFLAQALVRHGFRDTPRLFLVTRGAQAVHSGDPVSVLQAPLWGLGKTTALEHPTLRCARLDLDPSEPAGEAERVARELASRSHEDQIALRGADRHAARLVRGSFAREGDEARAIELRADRTYLITGGLGGLGLSLARWMVDKGARHLALVGRRSPGEEATRAIAAMREVGAEILVASVDVSRREEVDALLARLAESMPALAGVAHTAAVLDDHTLLELTEESFRNVFAPKALGALNLHAALGDRDLDFFLLYSSVAALVGSPGQGNYTAANALLDALAEERQRRGLRTTSIQWGGFADVGLAAAEANRGKRLAHRGIGSFTVDEGLLALERVLCASRVAVGVVRFDVRQWVEFHPSAAGLPFFAEITKHAGGRRARGTESARRLLEAAPANERPALLEKHVLEQVALVLHLDPARIDRSTALTSLGMDSLMTLELRNRLESSLGVRLSATVTFTYPNVAALARYLLPIVEPAPVAEPSPQEQAAAIQKNRPVAPAVIVQDAEPFEPIAVIGIGCRFPGGGDGPDAFFEALLGGVDGVARIPRERWPSEAIPRDRPELQWAGLIGAVDGFDAAFFGISPREAMCLDPQQRLLLEVTWEALEHGGQNVEALLGSKTGVFVGMYSADYAHIVREGTELDMYAAMGTVFSTAAGRISYAFGFEGPSVVVDTACSSSLVSVHLACQSLRQRESDLAVAGGVGLILDPTFMTLVGETQALAPDGRCKTFDARANGFVRAEGAGTVLLKRLSDAKRDGDRILAVIRGSAVNQDGRSTGLTAPNVLSQQALLRTALESARVSAEDIGYVETHGTGTSLGDPIEFEALRAVLGVPRRDGSLCMLGALKTNVGHMEAAAGIGGLIKAILCLGRGVVPKNLNFETLNPRMSLDGTPFVIPTENTPWQRRVEPRRAGVSAFGISGTNAHIVVEEAPAEPAREVPARSSYLLPLSAKSQPALRALATAYRDWLKDEARSGQISLSDIAYATSVRRTHHEHRAAVVGASKGEIVAALDAFAHGETPPGLVAGRAPAAAPKIVFVFSGQGSQWPGMGRRLLAEEPVFREAITACDAALSSHTGFSVLEEIGKDEANTRLAETIVAQPALFAIEVALAALLRSWGVEPDLLIGHSVGEIAAAHVAGALTLDKATRLVSLRARVMQKATGCGRMITAALGEAAALARVARLGDRVGIAAINDPEQVVLSGETEAIEALSAELVAEGIEVRQLRVDYAFHSPQMEPLRDELVAALGGWTSEPGTLRMISSVTGEEISGESLDATYWGANVRRAVRLSQAITRAARSGRALFVEIGPHAVLSMNIDRTLGPQNDGSRAIPTLRRNRDERACLLAALGSLYVQGAPTDWKKFHPEGGRVLPLPTYPWRRQRFWVETKDRRATSPRGASRGLAASRHALLGARLHSSKDIGDHFWERALGLGSLPYLRDHKVQSEVVFPGAGFIEMALEAGEERLAAEALVIEGVVFERMLTLSEDVETIVQVVVTDEAEGRSAFHISSRNAPDAAWTRHASGRIRAVSGERAERASVRPEALKQPRGEALATADHYERMRARQIEYGSAFQGVASLWFAPGEALGKVRLPEGVDPSGYLLHPALLDACFQVVAGLVAAASPDGSPYVPVEIGRVAVWARPSQDVWVLATERTDVPRVEGSLVFDLALVDDEGRRLVEIEGFCVKRLLATAEDPLARVVHEVAWRRVEPLPAMHWAEPSAWLVFMDRSGVGESLCALLAAQGQRCVRVFEGASYARLEEDRHTLDYSKLDEYRRLLRDAFGEGGTCRGVLHLASLDAAPFEATTVETLAVDLERGSVSATYLAQALLGHGFQALPRLFLLTRGAQAVAPGESVSVSQAPLLGLARTIAVEHPELRCARLDLAADAFDEEIELIARHLVHEDGEDQIALRRDGRYVARLVQGSFGLEQGARPEPRLEPADARPFHLAIRRVGVLGELTLEEMRPLEPGPLDVVIEVEVAGLNFRDVLLALGVVPDDADGAEPGRPRLGYECAGRVVAVGEAVTEFAVGDEVLAIATRSFGTYAKTSSGLCARKPPWLRWEEAATMPIAFMTAYYALHDLGRLAPGERVLIHAGAGGVGLAAIQYAKYIGAEIFATAGSEAKREYLRSLGVVHVLDSRSLGFAEKIRSITKGEGVDVVLNSLSGEFIPASISLLRDHGRFIEIGLRDAYDDKQLGLRPFLRNLSLSLLDLRGVLRKWPERARVILRDIVGLVEKKVFAPLPTIVFPASRAADAFHDLAQAKHIGRLAIAMKDSSVRIEPLHTAEAVALRPDRSYLITGGLTGLGLSLASWLVERGARHVALVGRRTPNAEAERAIAAMREAGADVFVASVDVSRREELAALFSTLDVAMPKLAGVVHAAAVLDDHTLLDLSGDSFRAVFAPKALGAWNLHELTRERGLDFFLLYSSVASLLGSPGQGNYTAANAMLDALARERSRRGLRSISVQWGPFGGVGLAAQGDNRGKRLESRGIGIFSATEGLSALQRLFERPRAEVGVVRLDARRWSEFYSSAGRSGFFAELLAEGARVAAAEDARSSELLAALAGAEDAARFAMMEDFLAREMGYLLRLDVSQIERGASFHRLGVDSLMRLELRNRIRMGLGFEPSIVALSKYDELGALAAHLLQELSIKHLVKDVQAAPEKSDEEMEILTI</sequence>
<keyword evidence="4" id="KW-0521">NADP</keyword>
<dbReference type="InterPro" id="IPR002364">
    <property type="entry name" value="Quin_OxRdtase/zeta-crystal_CS"/>
</dbReference>
<dbReference type="Gene3D" id="3.90.180.10">
    <property type="entry name" value="Medium-chain alcohol dehydrogenases, catalytic domain"/>
    <property type="match status" value="1"/>
</dbReference>
<dbReference type="SMART" id="SM00823">
    <property type="entry name" value="PKS_PP"/>
    <property type="match status" value="3"/>
</dbReference>
<dbReference type="OrthoDB" id="5476655at2"/>
<dbReference type="InterPro" id="IPR018201">
    <property type="entry name" value="Ketoacyl_synth_AS"/>
</dbReference>
<dbReference type="InterPro" id="IPR032821">
    <property type="entry name" value="PKS_assoc"/>
</dbReference>
<dbReference type="Pfam" id="PF08240">
    <property type="entry name" value="ADH_N"/>
    <property type="match status" value="1"/>
</dbReference>
<feature type="region of interest" description="C-terminal hotdog fold" evidence="8">
    <location>
        <begin position="1508"/>
        <end position="1652"/>
    </location>
</feature>
<evidence type="ECO:0000313" key="13">
    <source>
        <dbReference type="EMBL" id="MRG97805.1"/>
    </source>
</evidence>
<feature type="active site" description="Proton donor; for dehydratase activity" evidence="8">
    <location>
        <position position="1567"/>
    </location>
</feature>
<feature type="active site" description="Proton acceptor; for dehydratase activity" evidence="8">
    <location>
        <position position="3205"/>
    </location>
</feature>
<feature type="region of interest" description="Disordered" evidence="9">
    <location>
        <begin position="1"/>
        <end position="22"/>
    </location>
</feature>
<feature type="domain" description="Carrier" evidence="10">
    <location>
        <begin position="4329"/>
        <end position="4407"/>
    </location>
</feature>
<dbReference type="PROSITE" id="PS52019">
    <property type="entry name" value="PKS_MFAS_DH"/>
    <property type="match status" value="2"/>
</dbReference>
<name>A0A6N7Q545_9BACT</name>
<dbReference type="SMART" id="SM00825">
    <property type="entry name" value="PKS_KS"/>
    <property type="match status" value="2"/>
</dbReference>
<dbReference type="InterPro" id="IPR001227">
    <property type="entry name" value="Ac_transferase_dom_sf"/>
</dbReference>
<dbReference type="Pfam" id="PF08659">
    <property type="entry name" value="KR"/>
    <property type="match status" value="2"/>
</dbReference>
<dbReference type="EMBL" id="WJIE01000021">
    <property type="protein sequence ID" value="MRG97805.1"/>
    <property type="molecule type" value="Genomic_DNA"/>
</dbReference>
<evidence type="ECO:0000256" key="1">
    <source>
        <dbReference type="ARBA" id="ARBA00022450"/>
    </source>
</evidence>
<dbReference type="Pfam" id="PF21089">
    <property type="entry name" value="PKS_DH_N"/>
    <property type="match status" value="2"/>
</dbReference>
<dbReference type="GO" id="GO:0008270">
    <property type="term" value="F:zinc ion binding"/>
    <property type="evidence" value="ECO:0007669"/>
    <property type="project" value="InterPro"/>
</dbReference>
<dbReference type="Pfam" id="PF00109">
    <property type="entry name" value="ketoacyl-synt"/>
    <property type="match status" value="2"/>
</dbReference>
<dbReference type="Pfam" id="PF00107">
    <property type="entry name" value="ADH_zinc_N"/>
    <property type="match status" value="1"/>
</dbReference>
<dbReference type="FunFam" id="3.40.366.10:FF:000002">
    <property type="entry name" value="Probable polyketide synthase 2"/>
    <property type="match status" value="2"/>
</dbReference>
<dbReference type="SUPFAM" id="SSF50129">
    <property type="entry name" value="GroES-like"/>
    <property type="match status" value="1"/>
</dbReference>
<dbReference type="InterPro" id="IPR049551">
    <property type="entry name" value="PKS_DH_C"/>
</dbReference>
<proteinExistence type="predicted"/>
<dbReference type="Gene3D" id="3.40.50.720">
    <property type="entry name" value="NAD(P)-binding Rossmann-like Domain"/>
    <property type="match status" value="4"/>
</dbReference>
<dbReference type="InterPro" id="IPR011032">
    <property type="entry name" value="GroES-like_sf"/>
</dbReference>
<keyword evidence="6" id="KW-0012">Acyltransferase</keyword>
<feature type="domain" description="PKS/mFAS DH" evidence="12">
    <location>
        <begin position="1367"/>
        <end position="1652"/>
    </location>
</feature>
<evidence type="ECO:0000259" key="12">
    <source>
        <dbReference type="PROSITE" id="PS52019"/>
    </source>
</evidence>
<evidence type="ECO:0000259" key="11">
    <source>
        <dbReference type="PROSITE" id="PS52004"/>
    </source>
</evidence>
<dbReference type="PROSITE" id="PS00012">
    <property type="entry name" value="PHOSPHOPANTETHEINE"/>
    <property type="match status" value="2"/>
</dbReference>
<dbReference type="SUPFAM" id="SSF51735">
    <property type="entry name" value="NAD(P)-binding Rossmann-fold domains"/>
    <property type="match status" value="5"/>
</dbReference>
<dbReference type="SMART" id="SM00826">
    <property type="entry name" value="PKS_DH"/>
    <property type="match status" value="2"/>
</dbReference>
<dbReference type="Gene3D" id="3.40.47.10">
    <property type="match status" value="2"/>
</dbReference>
<comment type="caution">
    <text evidence="13">The sequence shown here is derived from an EMBL/GenBank/DDBJ whole genome shotgun (WGS) entry which is preliminary data.</text>
</comment>
<dbReference type="FunFam" id="3.40.47.10:FF:000019">
    <property type="entry name" value="Polyketide synthase type I"/>
    <property type="match status" value="2"/>
</dbReference>
<evidence type="ECO:0000256" key="3">
    <source>
        <dbReference type="ARBA" id="ARBA00022679"/>
    </source>
</evidence>
<organism evidence="13 14">
    <name type="scientific">Polyangium spumosum</name>
    <dbReference type="NCBI Taxonomy" id="889282"/>
    <lineage>
        <taxon>Bacteria</taxon>
        <taxon>Pseudomonadati</taxon>
        <taxon>Myxococcota</taxon>
        <taxon>Polyangia</taxon>
        <taxon>Polyangiales</taxon>
        <taxon>Polyangiaceae</taxon>
        <taxon>Polyangium</taxon>
    </lineage>
</organism>
<dbReference type="InterPro" id="IPR013154">
    <property type="entry name" value="ADH-like_N"/>
</dbReference>
<dbReference type="InterPro" id="IPR014030">
    <property type="entry name" value="Ketoacyl_synth_N"/>
</dbReference>
<dbReference type="InterPro" id="IPR014031">
    <property type="entry name" value="Ketoacyl_synth_C"/>
</dbReference>
<dbReference type="Pfam" id="PF00698">
    <property type="entry name" value="Acyl_transf_1"/>
    <property type="match status" value="3"/>
</dbReference>
<dbReference type="Proteomes" id="UP000440224">
    <property type="component" value="Unassembled WGS sequence"/>
</dbReference>
<dbReference type="GO" id="GO:0004315">
    <property type="term" value="F:3-oxoacyl-[acyl-carrier-protein] synthase activity"/>
    <property type="evidence" value="ECO:0007669"/>
    <property type="project" value="InterPro"/>
</dbReference>
<dbReference type="InterPro" id="IPR016039">
    <property type="entry name" value="Thiolase-like"/>
</dbReference>
<reference evidence="13 14" key="1">
    <citation type="submission" date="2019-10" db="EMBL/GenBank/DDBJ databases">
        <title>A soil myxobacterium in the family Polyangiaceae.</title>
        <authorList>
            <person name="Li Y."/>
            <person name="Wang J."/>
        </authorList>
    </citation>
    <scope>NUCLEOTIDE SEQUENCE [LARGE SCALE GENOMIC DNA]</scope>
    <source>
        <strain evidence="13 14">DSM 14734</strain>
    </source>
</reference>
<evidence type="ECO:0000256" key="5">
    <source>
        <dbReference type="ARBA" id="ARBA00023268"/>
    </source>
</evidence>
<dbReference type="InterPro" id="IPR049900">
    <property type="entry name" value="PKS_mFAS_DH"/>
</dbReference>
<dbReference type="InterPro" id="IPR057326">
    <property type="entry name" value="KR_dom"/>
</dbReference>
<evidence type="ECO:0000256" key="8">
    <source>
        <dbReference type="PROSITE-ProRule" id="PRU01363"/>
    </source>
</evidence>
<dbReference type="InterPro" id="IPR036736">
    <property type="entry name" value="ACP-like_sf"/>
</dbReference>
<accession>A0A6N7Q545</accession>
<dbReference type="InterPro" id="IPR013149">
    <property type="entry name" value="ADH-like_C"/>
</dbReference>
<dbReference type="FunFam" id="3.40.50.720:FF:000209">
    <property type="entry name" value="Polyketide synthase Pks12"/>
    <property type="match status" value="1"/>
</dbReference>
<feature type="region of interest" description="N-terminal hotdog fold" evidence="8">
    <location>
        <begin position="3172"/>
        <end position="3297"/>
    </location>
</feature>
<feature type="domain" description="Carrier" evidence="10">
    <location>
        <begin position="2171"/>
        <end position="2245"/>
    </location>
</feature>
<dbReference type="InterPro" id="IPR016036">
    <property type="entry name" value="Malonyl_transacylase_ACP-bd"/>
</dbReference>
<dbReference type="PANTHER" id="PTHR43775">
    <property type="entry name" value="FATTY ACID SYNTHASE"/>
    <property type="match status" value="1"/>
</dbReference>
<keyword evidence="1" id="KW-0596">Phosphopantetheine</keyword>
<dbReference type="SUPFAM" id="SSF52151">
    <property type="entry name" value="FabD/lysophospholipase-like"/>
    <property type="match status" value="3"/>
</dbReference>
<feature type="region of interest" description="N-terminal hotdog fold" evidence="8">
    <location>
        <begin position="1367"/>
        <end position="1492"/>
    </location>
</feature>
<feature type="domain" description="Ketosynthase family 3 (KS3)" evidence="11">
    <location>
        <begin position="142"/>
        <end position="559"/>
    </location>
</feature>
<dbReference type="InterPro" id="IPR020807">
    <property type="entry name" value="PKS_DH"/>
</dbReference>
<dbReference type="SUPFAM" id="SSF53901">
    <property type="entry name" value="Thiolase-like"/>
    <property type="match status" value="2"/>
</dbReference>
<dbReference type="InterPro" id="IPR020806">
    <property type="entry name" value="PKS_PP-bd"/>
</dbReference>
<dbReference type="Gene3D" id="3.40.366.10">
    <property type="entry name" value="Malonyl-Coenzyme A Acyl Carrier Protein, domain 2"/>
    <property type="match status" value="3"/>
</dbReference>
<dbReference type="GO" id="GO:0016491">
    <property type="term" value="F:oxidoreductase activity"/>
    <property type="evidence" value="ECO:0007669"/>
    <property type="project" value="InterPro"/>
</dbReference>
<dbReference type="Pfam" id="PF00550">
    <property type="entry name" value="PP-binding"/>
    <property type="match status" value="3"/>
</dbReference>
<dbReference type="Gene3D" id="1.10.1200.10">
    <property type="entry name" value="ACP-like"/>
    <property type="match status" value="3"/>
</dbReference>
<feature type="active site" description="Proton acceptor; for dehydratase activity" evidence="8">
    <location>
        <position position="1400"/>
    </location>
</feature>
<evidence type="ECO:0000256" key="2">
    <source>
        <dbReference type="ARBA" id="ARBA00022553"/>
    </source>
</evidence>
<evidence type="ECO:0000313" key="14">
    <source>
        <dbReference type="Proteomes" id="UP000440224"/>
    </source>
</evidence>
<dbReference type="InterPro" id="IPR050091">
    <property type="entry name" value="PKS_NRPS_Biosynth_Enz"/>
</dbReference>
<keyword evidence="14" id="KW-1185">Reference proteome</keyword>
<evidence type="ECO:0000259" key="10">
    <source>
        <dbReference type="PROSITE" id="PS50075"/>
    </source>
</evidence>
<gene>
    <name evidence="13" type="ORF">GF068_38680</name>
</gene>
<protein>
    <submittedName>
        <fullName evidence="13">SDR family NAD(P)-dependent oxidoreductase</fullName>
    </submittedName>
</protein>
<dbReference type="InterPro" id="IPR009081">
    <property type="entry name" value="PP-bd_ACP"/>
</dbReference>
<evidence type="ECO:0000256" key="9">
    <source>
        <dbReference type="SAM" id="MobiDB-lite"/>
    </source>
</evidence>
<dbReference type="CDD" id="cd00833">
    <property type="entry name" value="PKS"/>
    <property type="match status" value="2"/>
</dbReference>
<dbReference type="Pfam" id="PF16197">
    <property type="entry name" value="KAsynt_C_assoc"/>
    <property type="match status" value="2"/>
</dbReference>
<dbReference type="InterPro" id="IPR049552">
    <property type="entry name" value="PKS_DH_N"/>
</dbReference>
<keyword evidence="5" id="KW-0511">Multifunctional enzyme</keyword>
<dbReference type="Pfam" id="PF02801">
    <property type="entry name" value="Ketoacyl-synt_C"/>
    <property type="match status" value="2"/>
</dbReference>
<dbReference type="CDD" id="cd05195">
    <property type="entry name" value="enoyl_red"/>
    <property type="match status" value="1"/>
</dbReference>
<feature type="region of interest" description="C-terminal hotdog fold" evidence="8">
    <location>
        <begin position="3313"/>
        <end position="3458"/>
    </location>
</feature>
<dbReference type="InterPro" id="IPR016035">
    <property type="entry name" value="Acyl_Trfase/lysoPLipase"/>
</dbReference>
<dbReference type="InterPro" id="IPR020843">
    <property type="entry name" value="ER"/>
</dbReference>